<sequence>MFFSDKIKDVIFPTLPRWFTAPLRKRPRRATSVHLPDGTQRGYPDPPDSPDPSAGHDHALLESLHSSVYGHRFINMKPSAMLPSHFTTYFRQVKITPVLSFPLPPIAPLQPLPTQMATAYALPLGLDIDSRASVATASTINGTRPVSLSFSSVISGSTSSSENSRKQSISFSFVHEVAKATGHVIENIENDPTSEDTSERPRQLYTLDTDLSSDDRGNDTAPVLVDIDKLRSLNERSLAMHLYRSFQMVLACQEALREELNDRLRNRREELEPYGWEDDEEFEEPQNRKKFERILERYQTDMFQRMSLWSSLLGLDWVLPPREPLSRAELIEEERMREAMLEARRNAPPEDLQTPCRSVRVLIGFKP</sequence>
<protein>
    <submittedName>
        <fullName evidence="2">Uncharacterized protein</fullName>
    </submittedName>
</protein>
<reference evidence="2 3" key="1">
    <citation type="submission" date="2024-01" db="EMBL/GenBank/DDBJ databases">
        <title>A draft genome for the cacao thread blight pathogen Marasmiellus scandens.</title>
        <authorList>
            <person name="Baruah I.K."/>
            <person name="Leung J."/>
            <person name="Bukari Y."/>
            <person name="Amoako-Attah I."/>
            <person name="Meinhardt L.W."/>
            <person name="Bailey B.A."/>
            <person name="Cohen S.P."/>
        </authorList>
    </citation>
    <scope>NUCLEOTIDE SEQUENCE [LARGE SCALE GENOMIC DNA]</scope>
    <source>
        <strain evidence="2 3">GH-19</strain>
    </source>
</reference>
<keyword evidence="3" id="KW-1185">Reference proteome</keyword>
<dbReference type="EMBL" id="JBANRG010000006">
    <property type="protein sequence ID" value="KAK7465409.1"/>
    <property type="molecule type" value="Genomic_DNA"/>
</dbReference>
<comment type="caution">
    <text evidence="2">The sequence shown here is derived from an EMBL/GenBank/DDBJ whole genome shotgun (WGS) entry which is preliminary data.</text>
</comment>
<feature type="region of interest" description="Disordered" evidence="1">
    <location>
        <begin position="29"/>
        <end position="57"/>
    </location>
</feature>
<proteinExistence type="predicted"/>
<evidence type="ECO:0000313" key="3">
    <source>
        <dbReference type="Proteomes" id="UP001498398"/>
    </source>
</evidence>
<accession>A0ABR1JS42</accession>
<organism evidence="2 3">
    <name type="scientific">Marasmiellus scandens</name>
    <dbReference type="NCBI Taxonomy" id="2682957"/>
    <lineage>
        <taxon>Eukaryota</taxon>
        <taxon>Fungi</taxon>
        <taxon>Dikarya</taxon>
        <taxon>Basidiomycota</taxon>
        <taxon>Agaricomycotina</taxon>
        <taxon>Agaricomycetes</taxon>
        <taxon>Agaricomycetidae</taxon>
        <taxon>Agaricales</taxon>
        <taxon>Marasmiineae</taxon>
        <taxon>Omphalotaceae</taxon>
        <taxon>Marasmiellus</taxon>
    </lineage>
</organism>
<dbReference type="Proteomes" id="UP001498398">
    <property type="component" value="Unassembled WGS sequence"/>
</dbReference>
<evidence type="ECO:0000256" key="1">
    <source>
        <dbReference type="SAM" id="MobiDB-lite"/>
    </source>
</evidence>
<name>A0ABR1JS42_9AGAR</name>
<evidence type="ECO:0000313" key="2">
    <source>
        <dbReference type="EMBL" id="KAK7465409.1"/>
    </source>
</evidence>
<gene>
    <name evidence="2" type="ORF">VKT23_005387</name>
</gene>